<dbReference type="CDD" id="cd00093">
    <property type="entry name" value="HTH_XRE"/>
    <property type="match status" value="1"/>
</dbReference>
<evidence type="ECO:0000313" key="3">
    <source>
        <dbReference type="Proteomes" id="UP000634476"/>
    </source>
</evidence>
<sequence length="287" mass="32479">MAGSSPTLRRRQLAARLRELRLQSGMNIEDVANRLLCSTTKISRLETAQRGVSLRDVRDLCQIYGVTQQAEIDELMQMAREAKQPGLLENSGLTAVESTFRTYIDLESAAASITEFQTSYLPGLLQTRDYAHALIRGMLPRMAQEVLESRLEFRMKRQELLLRNDAPQYWAVTDEAALRRRVGDDQIMRRQLERIIEIGDLPNVTIQVIPFTAGSYMGLDNSFVLFKFPNQSILDTVYIEGLVNNSYLEKDSDTQPYREAIEHLRATALNPRGSIALISEICASYSG</sequence>
<gene>
    <name evidence="2" type="ORF">Pta02_61400</name>
</gene>
<evidence type="ECO:0000259" key="1">
    <source>
        <dbReference type="PROSITE" id="PS50943"/>
    </source>
</evidence>
<dbReference type="EMBL" id="BOOK01000047">
    <property type="protein sequence ID" value="GII04132.1"/>
    <property type="molecule type" value="Genomic_DNA"/>
</dbReference>
<dbReference type="SUPFAM" id="SSF47413">
    <property type="entry name" value="lambda repressor-like DNA-binding domains"/>
    <property type="match status" value="1"/>
</dbReference>
<dbReference type="InterPro" id="IPR043917">
    <property type="entry name" value="DUF5753"/>
</dbReference>
<proteinExistence type="predicted"/>
<dbReference type="Proteomes" id="UP000634476">
    <property type="component" value="Unassembled WGS sequence"/>
</dbReference>
<dbReference type="Pfam" id="PF13560">
    <property type="entry name" value="HTH_31"/>
    <property type="match status" value="1"/>
</dbReference>
<dbReference type="InterPro" id="IPR001387">
    <property type="entry name" value="Cro/C1-type_HTH"/>
</dbReference>
<keyword evidence="3" id="KW-1185">Reference proteome</keyword>
<reference evidence="2" key="1">
    <citation type="submission" date="2021-01" db="EMBL/GenBank/DDBJ databases">
        <title>Whole genome shotgun sequence of Planobispora takensis NBRC 109077.</title>
        <authorList>
            <person name="Komaki H."/>
            <person name="Tamura T."/>
        </authorList>
    </citation>
    <scope>NUCLEOTIDE SEQUENCE</scope>
    <source>
        <strain evidence="2">NBRC 109077</strain>
    </source>
</reference>
<dbReference type="InterPro" id="IPR010982">
    <property type="entry name" value="Lambda_DNA-bd_dom_sf"/>
</dbReference>
<dbReference type="PROSITE" id="PS50943">
    <property type="entry name" value="HTH_CROC1"/>
    <property type="match status" value="1"/>
</dbReference>
<dbReference type="GO" id="GO:0003677">
    <property type="term" value="F:DNA binding"/>
    <property type="evidence" value="ECO:0007669"/>
    <property type="project" value="InterPro"/>
</dbReference>
<dbReference type="RefSeq" id="WP_203878398.1">
    <property type="nucleotide sequence ID" value="NZ_BOOK01000047.1"/>
</dbReference>
<dbReference type="Gene3D" id="1.10.260.40">
    <property type="entry name" value="lambda repressor-like DNA-binding domains"/>
    <property type="match status" value="1"/>
</dbReference>
<name>A0A8J3WYT9_9ACTN</name>
<dbReference type="Pfam" id="PF19054">
    <property type="entry name" value="DUF5753"/>
    <property type="match status" value="1"/>
</dbReference>
<organism evidence="2 3">
    <name type="scientific">Planobispora takensis</name>
    <dbReference type="NCBI Taxonomy" id="1367882"/>
    <lineage>
        <taxon>Bacteria</taxon>
        <taxon>Bacillati</taxon>
        <taxon>Actinomycetota</taxon>
        <taxon>Actinomycetes</taxon>
        <taxon>Streptosporangiales</taxon>
        <taxon>Streptosporangiaceae</taxon>
        <taxon>Planobispora</taxon>
    </lineage>
</organism>
<dbReference type="AlphaFoldDB" id="A0A8J3WYT9"/>
<feature type="domain" description="HTH cro/C1-type" evidence="1">
    <location>
        <begin position="17"/>
        <end position="75"/>
    </location>
</feature>
<accession>A0A8J3WYT9</accession>
<protein>
    <submittedName>
        <fullName evidence="2">Transcriptional regulator</fullName>
    </submittedName>
</protein>
<comment type="caution">
    <text evidence="2">The sequence shown here is derived from an EMBL/GenBank/DDBJ whole genome shotgun (WGS) entry which is preliminary data.</text>
</comment>
<evidence type="ECO:0000313" key="2">
    <source>
        <dbReference type="EMBL" id="GII04132.1"/>
    </source>
</evidence>
<dbReference type="SMART" id="SM00530">
    <property type="entry name" value="HTH_XRE"/>
    <property type="match status" value="1"/>
</dbReference>